<dbReference type="EMBL" id="CP026952">
    <property type="protein sequence ID" value="AWB91587.1"/>
    <property type="molecule type" value="Genomic_DNA"/>
</dbReference>
<name>A0A2S0WJW2_9ACTN</name>
<organism evidence="1 2">
    <name type="scientific">Aeromicrobium chenweiae</name>
    <dbReference type="NCBI Taxonomy" id="2079793"/>
    <lineage>
        <taxon>Bacteria</taxon>
        <taxon>Bacillati</taxon>
        <taxon>Actinomycetota</taxon>
        <taxon>Actinomycetes</taxon>
        <taxon>Propionibacteriales</taxon>
        <taxon>Nocardioidaceae</taxon>
        <taxon>Aeromicrobium</taxon>
    </lineage>
</organism>
<keyword evidence="2" id="KW-1185">Reference proteome</keyword>
<protein>
    <submittedName>
        <fullName evidence="1">Uncharacterized protein</fullName>
    </submittedName>
</protein>
<reference evidence="2" key="1">
    <citation type="submission" date="2018-01" db="EMBL/GenBank/DDBJ databases">
        <authorList>
            <person name="Li J."/>
        </authorList>
    </citation>
    <scope>NUCLEOTIDE SEQUENCE [LARGE SCALE GENOMIC DNA]</scope>
    <source>
        <strain evidence="2">592</strain>
    </source>
</reference>
<accession>A0A2S0WJW2</accession>
<sequence length="157" mass="17130">MLAVADTRRDLTLTDLIDSVEGGRQAFPADTDALFELQMTWFQRLSGHMDRVLDNAQTDPELVPVTAWVRTAADLPAVRSLLDAHRDEPALRKAFAKELAYLATSAGTPTYHLDLTAQGRRIQDSARQTLRATPGAVEPDGTHRGGLIARLRSAIAA</sequence>
<dbReference type="AlphaFoldDB" id="A0A2S0WJW2"/>
<gene>
    <name evidence="1" type="ORF">C3E78_04785</name>
</gene>
<dbReference type="KEGG" id="aez:C3E78_04785"/>
<evidence type="ECO:0000313" key="2">
    <source>
        <dbReference type="Proteomes" id="UP000244384"/>
    </source>
</evidence>
<proteinExistence type="predicted"/>
<evidence type="ECO:0000313" key="1">
    <source>
        <dbReference type="EMBL" id="AWB91587.1"/>
    </source>
</evidence>
<dbReference type="Proteomes" id="UP000244384">
    <property type="component" value="Chromosome"/>
</dbReference>